<organism evidence="2 3">
    <name type="scientific">Candidatus Roizmanbacteria bacterium RIFCSPLOWO2_01_FULL_37_16</name>
    <dbReference type="NCBI Taxonomy" id="1802058"/>
    <lineage>
        <taxon>Bacteria</taxon>
        <taxon>Candidatus Roizmaniibacteriota</taxon>
    </lineage>
</organism>
<keyword evidence="1" id="KW-0472">Membrane</keyword>
<evidence type="ECO:0000313" key="2">
    <source>
        <dbReference type="EMBL" id="OGK45668.1"/>
    </source>
</evidence>
<proteinExistence type="predicted"/>
<dbReference type="EMBL" id="MGAI01000003">
    <property type="protein sequence ID" value="OGK45668.1"/>
    <property type="molecule type" value="Genomic_DNA"/>
</dbReference>
<reference evidence="2 3" key="1">
    <citation type="journal article" date="2016" name="Nat. Commun.">
        <title>Thousands of microbial genomes shed light on interconnected biogeochemical processes in an aquifer system.</title>
        <authorList>
            <person name="Anantharaman K."/>
            <person name="Brown C.T."/>
            <person name="Hug L.A."/>
            <person name="Sharon I."/>
            <person name="Castelle C.J."/>
            <person name="Probst A.J."/>
            <person name="Thomas B.C."/>
            <person name="Singh A."/>
            <person name="Wilkins M.J."/>
            <person name="Karaoz U."/>
            <person name="Brodie E.L."/>
            <person name="Williams K.H."/>
            <person name="Hubbard S.S."/>
            <person name="Banfield J.F."/>
        </authorList>
    </citation>
    <scope>NUCLEOTIDE SEQUENCE [LARGE SCALE GENOMIC DNA]</scope>
</reference>
<comment type="caution">
    <text evidence="2">The sequence shown here is derived from an EMBL/GenBank/DDBJ whole genome shotgun (WGS) entry which is preliminary data.</text>
</comment>
<accession>A0A1F7IQM5</accession>
<name>A0A1F7IQM5_9BACT</name>
<evidence type="ECO:0000313" key="3">
    <source>
        <dbReference type="Proteomes" id="UP000178040"/>
    </source>
</evidence>
<evidence type="ECO:0000256" key="1">
    <source>
        <dbReference type="SAM" id="Phobius"/>
    </source>
</evidence>
<gene>
    <name evidence="2" type="ORF">A3B40_04275</name>
</gene>
<keyword evidence="1" id="KW-1133">Transmembrane helix</keyword>
<protein>
    <submittedName>
        <fullName evidence="2">Uncharacterized protein</fullName>
    </submittedName>
</protein>
<dbReference type="AlphaFoldDB" id="A0A1F7IQM5"/>
<sequence length="183" mass="21108">MDTDLIKGQITSLKNKPQLNRRERRYLAKLEKKLLPDKKANSFQWNGTVTKFFIGLFVLLIVGGVIWITKSQPNLPPIDMEGHIEQNPPSHISDQEMPEPIQKHMLEHADGDGEPGVIIQYNCKMYSCEKDTIEKLKSLVKKYPENVYLAQGNYDGMIILTKNGQREILEKLDEKKIKEFIIN</sequence>
<feature type="transmembrane region" description="Helical" evidence="1">
    <location>
        <begin position="48"/>
        <end position="68"/>
    </location>
</feature>
<dbReference type="Proteomes" id="UP000178040">
    <property type="component" value="Unassembled WGS sequence"/>
</dbReference>
<keyword evidence="1" id="KW-0812">Transmembrane</keyword>